<keyword evidence="4" id="KW-0812">Transmembrane</keyword>
<evidence type="ECO:0000313" key="8">
    <source>
        <dbReference type="Proteomes" id="UP000188604"/>
    </source>
</evidence>
<accession>A0A1U9KP50</accession>
<dbReference type="Gene3D" id="3.30.70.1440">
    <property type="entry name" value="Multidrug efflux transporter AcrB pore domain"/>
    <property type="match status" value="1"/>
</dbReference>
<dbReference type="STRING" id="320497.A0U93_06145"/>
<name>A0A1U9KP50_9PROT</name>
<keyword evidence="6" id="KW-0472">Membrane</keyword>
<dbReference type="InterPro" id="IPR001036">
    <property type="entry name" value="Acrflvin-R"/>
</dbReference>
<protein>
    <submittedName>
        <fullName evidence="7">Nodulation protein</fullName>
    </submittedName>
</protein>
<dbReference type="KEGG" id="nch:A0U93_06145"/>
<organism evidence="7 8">
    <name type="scientific">Neoasaia chiangmaiensis</name>
    <dbReference type="NCBI Taxonomy" id="320497"/>
    <lineage>
        <taxon>Bacteria</taxon>
        <taxon>Pseudomonadati</taxon>
        <taxon>Pseudomonadota</taxon>
        <taxon>Alphaproteobacteria</taxon>
        <taxon>Acetobacterales</taxon>
        <taxon>Acetobacteraceae</taxon>
        <taxon>Neoasaia</taxon>
    </lineage>
</organism>
<dbReference type="GO" id="GO:0005886">
    <property type="term" value="C:plasma membrane"/>
    <property type="evidence" value="ECO:0007669"/>
    <property type="project" value="TreeGrafter"/>
</dbReference>
<dbReference type="EMBL" id="CP014691">
    <property type="protein sequence ID" value="AQS87582.1"/>
    <property type="molecule type" value="Genomic_DNA"/>
</dbReference>
<reference evidence="7 8" key="1">
    <citation type="submission" date="2016-03" db="EMBL/GenBank/DDBJ databases">
        <title>Acetic acid bacteria sequencing.</title>
        <authorList>
            <person name="Brandt J."/>
            <person name="Jakob F."/>
            <person name="Vogel R.F."/>
        </authorList>
    </citation>
    <scope>NUCLEOTIDE SEQUENCE [LARGE SCALE GENOMIC DNA]</scope>
    <source>
        <strain evidence="7 8">NBRC 101099</strain>
    </source>
</reference>
<dbReference type="SUPFAM" id="SSF82714">
    <property type="entry name" value="Multidrug efflux transporter AcrB TolC docking domain, DN and DC subdomains"/>
    <property type="match status" value="2"/>
</dbReference>
<keyword evidence="2" id="KW-1003">Cell membrane</keyword>
<dbReference type="PANTHER" id="PTHR32063">
    <property type="match status" value="1"/>
</dbReference>
<dbReference type="Pfam" id="PF00873">
    <property type="entry name" value="ACR_tran"/>
    <property type="match status" value="2"/>
</dbReference>
<dbReference type="Gene3D" id="3.30.70.1430">
    <property type="entry name" value="Multidrug efflux transporter AcrB pore domain"/>
    <property type="match status" value="2"/>
</dbReference>
<dbReference type="Proteomes" id="UP000188604">
    <property type="component" value="Chromosome"/>
</dbReference>
<dbReference type="InterPro" id="IPR027463">
    <property type="entry name" value="AcrB_DN_DC_subdom"/>
</dbReference>
<sequence>MNLSRPFILRPVATTLLTVALLLGGILGYIGLPVADLPDVDMPVIMVQAQQSGGSPTEIASTVAEPLERHLGAIAGLTEMTSQSMVNQVRITLQFDLSRDVNGAARDVEAALQGARADLPSSLRTNPTYQKANPNGAPIMVLALTSKTRTPAAMYDFATNVLQQQMSQIQGVGGMEVGGGALPAVRVEINPLTLYKYGISFEDVRAALTSANAHTPKGFIETNGQRFMLDTNDQATSAQAYRDLIIAYRNSRPVRLADVAFVQDSVENLRTAGYFNGQRAVVAMVFAQAGANVVRTIDQIKARFSLIRTALPPDIDLHIAVDRSQTIRAALSDTKLTLVISVVLVVLVVLVFLRSLPAIMVPAIVVPTSIIATFGAMRLLGYQLDNMSLIALTISTGFVVDDAIVVLENVTRYLEEGEPPLRAALHGAGEVAFTVISITVSLIAVFVPILLLGGIAGRLFHEFAVTISLTLAISMLLSLSLTPMMCAILLRPLAPEERDRGIGARIEHAIDHVTKAYTTSLDWSLRHQGLMVLSLPATLVLAGALFMKMPKGFFPTEDTGLMMGHLVGDDSSSFGQMSQRTADAAKTIAADRDVANVVGFVGGRQANQANLFSSLKDKSGRHDEVSQTILRISRHFAHQVGAKLYLMEPGAVRAGARGGNASYQYTLQGPDAEELYQWTPKVVSAFQKLPELMDVSSDVEEGGSALDVRLMRNNESRVQITPQLVSNILYDAYGQRAASIIYKPLNQYRVIMEAAPRFWADPETLQQVWVSTSGGTASGAAASNNIRVVNETSTGSAATTASTSSQSYQNQMANSLAGGANASSGSAVTTSAETMVPLSFVSRITPGTTSLSVNHQGQSVASTISFNLRPGMSLGPAISSINAALVKMHLPADIQGGFAGNAALFQKSVQDEPLLILAALAAVYIVLGVLYESLIHPLTILSTLPSAGVGAILALQICGEEFSLIAMIGVILLIGIVKKNAIMLIDFAIQEQRAGKSAFDAIREASRLRFRPIIMTSLAAALGAVPLIIGSGYGNELRRPLGIAILGGLLVSQALTLYTTPAVFLLLERMGAAIRRGLHALAHPFRRSPHQDVTSG</sequence>
<dbReference type="PRINTS" id="PR00702">
    <property type="entry name" value="ACRIFLAVINRP"/>
</dbReference>
<keyword evidence="5" id="KW-1133">Transmembrane helix</keyword>
<evidence type="ECO:0000256" key="1">
    <source>
        <dbReference type="ARBA" id="ARBA00022448"/>
    </source>
</evidence>
<evidence type="ECO:0000256" key="3">
    <source>
        <dbReference type="ARBA" id="ARBA00022519"/>
    </source>
</evidence>
<dbReference type="PANTHER" id="PTHR32063:SF34">
    <property type="entry name" value="MULTIDRUG RESISTANCE PROTEIN MDTC"/>
    <property type="match status" value="1"/>
</dbReference>
<dbReference type="RefSeq" id="WP_077806569.1">
    <property type="nucleotide sequence ID" value="NZ_BJXS01000002.1"/>
</dbReference>
<dbReference type="SUPFAM" id="SSF82693">
    <property type="entry name" value="Multidrug efflux transporter AcrB pore domain, PN1, PN2, PC1 and PC2 subdomains"/>
    <property type="match status" value="3"/>
</dbReference>
<evidence type="ECO:0000256" key="6">
    <source>
        <dbReference type="ARBA" id="ARBA00023136"/>
    </source>
</evidence>
<dbReference type="Gene3D" id="3.30.70.1320">
    <property type="entry name" value="Multidrug efflux transporter AcrB pore domain like"/>
    <property type="match status" value="1"/>
</dbReference>
<evidence type="ECO:0000256" key="2">
    <source>
        <dbReference type="ARBA" id="ARBA00022475"/>
    </source>
</evidence>
<dbReference type="Gene3D" id="3.30.2090.10">
    <property type="entry name" value="Multidrug efflux transporter AcrB TolC docking domain, DN and DC subdomains"/>
    <property type="match status" value="2"/>
</dbReference>
<proteinExistence type="predicted"/>
<dbReference type="SUPFAM" id="SSF82866">
    <property type="entry name" value="Multidrug efflux transporter AcrB transmembrane domain"/>
    <property type="match status" value="2"/>
</dbReference>
<dbReference type="GO" id="GO:0042910">
    <property type="term" value="F:xenobiotic transmembrane transporter activity"/>
    <property type="evidence" value="ECO:0007669"/>
    <property type="project" value="TreeGrafter"/>
</dbReference>
<evidence type="ECO:0000256" key="5">
    <source>
        <dbReference type="ARBA" id="ARBA00022989"/>
    </source>
</evidence>
<dbReference type="Gene3D" id="1.20.1640.10">
    <property type="entry name" value="Multidrug efflux transporter AcrB transmembrane domain"/>
    <property type="match status" value="3"/>
</dbReference>
<evidence type="ECO:0000313" key="7">
    <source>
        <dbReference type="EMBL" id="AQS87582.1"/>
    </source>
</evidence>
<keyword evidence="1" id="KW-0813">Transport</keyword>
<evidence type="ECO:0000256" key="4">
    <source>
        <dbReference type="ARBA" id="ARBA00022692"/>
    </source>
</evidence>
<dbReference type="OrthoDB" id="9806532at2"/>
<dbReference type="AlphaFoldDB" id="A0A1U9KP50"/>
<keyword evidence="8" id="KW-1185">Reference proteome</keyword>
<gene>
    <name evidence="7" type="ORF">A0U93_06145</name>
</gene>
<keyword evidence="3" id="KW-0997">Cell inner membrane</keyword>